<organism evidence="1 2">
    <name type="scientific">Thermoanaerobacter italicus (strain DSM 9252 / Ab9)</name>
    <dbReference type="NCBI Taxonomy" id="580331"/>
    <lineage>
        <taxon>Bacteria</taxon>
        <taxon>Bacillati</taxon>
        <taxon>Bacillota</taxon>
        <taxon>Clostridia</taxon>
        <taxon>Thermoanaerobacterales</taxon>
        <taxon>Thermoanaerobacteraceae</taxon>
        <taxon>Thermoanaerobacter</taxon>
    </lineage>
</organism>
<evidence type="ECO:0008006" key="3">
    <source>
        <dbReference type="Google" id="ProtNLM"/>
    </source>
</evidence>
<dbReference type="InterPro" id="IPR013324">
    <property type="entry name" value="RNA_pol_sigma_r3/r4-like"/>
</dbReference>
<dbReference type="KEGG" id="tit:Thit_1400"/>
<keyword evidence="2" id="KW-1185">Reference proteome</keyword>
<dbReference type="OrthoDB" id="1852623at2"/>
<evidence type="ECO:0000313" key="2">
    <source>
        <dbReference type="Proteomes" id="UP000001552"/>
    </source>
</evidence>
<proteinExistence type="predicted"/>
<dbReference type="eggNOG" id="ENOG5033FUR">
    <property type="taxonomic scope" value="Bacteria"/>
</dbReference>
<protein>
    <recommendedName>
        <fullName evidence="3">Phage transcriptional regulator, RinA family</fullName>
    </recommendedName>
</protein>
<gene>
    <name evidence="1" type="ordered locus">Thit_1400</name>
</gene>
<evidence type="ECO:0000313" key="1">
    <source>
        <dbReference type="EMBL" id="ADD02658.1"/>
    </source>
</evidence>
<dbReference type="RefSeq" id="WP_004405545.1">
    <property type="nucleotide sequence ID" value="NC_013921.1"/>
</dbReference>
<dbReference type="AlphaFoldDB" id="D3T356"/>
<dbReference type="Proteomes" id="UP000001552">
    <property type="component" value="Chromosome"/>
</dbReference>
<reference evidence="1" key="1">
    <citation type="submission" date="2010-02" db="EMBL/GenBank/DDBJ databases">
        <title>Complete sequence of Thermoanaerobacter italicus Ab9.</title>
        <authorList>
            <consortium name="US DOE Joint Genome Institute"/>
            <person name="Lucas S."/>
            <person name="Copeland A."/>
            <person name="Lapidus A."/>
            <person name="Cheng J.-F."/>
            <person name="Bruce D."/>
            <person name="Goodwin L."/>
            <person name="Pitluck S."/>
            <person name="Chertkov O."/>
            <person name="Detter J.C."/>
            <person name="Han C."/>
            <person name="Tapia R."/>
            <person name="Land M."/>
            <person name="Hauser L."/>
            <person name="Kyrpides N."/>
            <person name="Mikhailova N."/>
            <person name="Hemme C.L."/>
            <person name="Woyke T."/>
        </authorList>
    </citation>
    <scope>NUCLEOTIDE SEQUENCE [LARGE SCALE GENOMIC DNA]</scope>
    <source>
        <strain evidence="1">Ab9</strain>
    </source>
</reference>
<dbReference type="SUPFAM" id="SSF88659">
    <property type="entry name" value="Sigma3 and sigma4 domains of RNA polymerase sigma factors"/>
    <property type="match status" value="1"/>
</dbReference>
<name>D3T356_THEIA</name>
<dbReference type="HOGENOM" id="CLU_1785988_0_0_9"/>
<sequence length="145" mass="17630">MKWEEYAIEDLRKYKYLKGSLENIRERIKVLELKYQSVKYATVDKVPVKGGSSRIEEYMLDNIVERQRLEYLYEANKKLVELIEKGLKKLNEKEYLILEKFYIDRPKKHIEFLSEKLGIEQAQIYRLRKEALYKFTVNMYGIVEY</sequence>
<dbReference type="EMBL" id="CP001936">
    <property type="protein sequence ID" value="ADD02658.1"/>
    <property type="molecule type" value="Genomic_DNA"/>
</dbReference>
<accession>D3T356</accession>